<proteinExistence type="inferred from homology"/>
<dbReference type="STRING" id="1552.A7L45_06960"/>
<organism evidence="2 3">
    <name type="scientific">Clostridium estertheticum subsp. estertheticum</name>
    <dbReference type="NCBI Taxonomy" id="1552"/>
    <lineage>
        <taxon>Bacteria</taxon>
        <taxon>Bacillati</taxon>
        <taxon>Bacillota</taxon>
        <taxon>Clostridia</taxon>
        <taxon>Eubacteriales</taxon>
        <taxon>Clostridiaceae</taxon>
        <taxon>Clostridium</taxon>
    </lineage>
</organism>
<dbReference type="PANTHER" id="PTHR35024:SF4">
    <property type="entry name" value="POLYMER-FORMING CYTOSKELETAL PROTEIN"/>
    <property type="match status" value="1"/>
</dbReference>
<dbReference type="InterPro" id="IPR007607">
    <property type="entry name" value="BacA/B"/>
</dbReference>
<dbReference type="EMBL" id="CP015756">
    <property type="protein sequence ID" value="APC39826.1"/>
    <property type="molecule type" value="Genomic_DNA"/>
</dbReference>
<sequence>MENMNNNLKMSGSGISGGGKYNDVFISGSGKITGDLDCVYFKSSGSSKVIGNLKAETIKISGSSKVEGNVEVKDIKISGSTHVIGNLKSENVSISGSTHIDGNLYAQEVNISGSVIIGKNCEAECFNANGGFKIQELLNAGQITIRLGGNCFVKEIGGEHIDIRVNPMNNSIFRKAIDKIFNTKAELTTDLIEGDDIYLQNTNVNIVRGNNITIGTGCNIGLIEYKDEINISDSSIVKDQKKI</sequence>
<comment type="similarity">
    <text evidence="1">Belongs to the bactofilin family.</text>
</comment>
<dbReference type="PANTHER" id="PTHR35024">
    <property type="entry name" value="HYPOTHETICAL CYTOSOLIC PROTEIN"/>
    <property type="match status" value="1"/>
</dbReference>
<name>A0A1J0GEM7_9CLOT</name>
<keyword evidence="3" id="KW-1185">Reference proteome</keyword>
<reference evidence="3" key="1">
    <citation type="journal article" date="2016" name="Front. Microbiol.">
        <title>Complete Genome Sequence of Clostridium estertheticum DSM 8809, a Microbe Identified in Spoiled Vacuum Packed Beef.</title>
        <authorList>
            <person name="Yu Z."/>
            <person name="Gunn L."/>
            <person name="Brennan E."/>
            <person name="Reid R."/>
            <person name="Wall P.G."/>
            <person name="Gaora O.P."/>
            <person name="Hurley D."/>
            <person name="Bolton D."/>
            <person name="Fanning S."/>
        </authorList>
    </citation>
    <scope>NUCLEOTIDE SEQUENCE [LARGE SCALE GENOMIC DNA]</scope>
    <source>
        <strain evidence="3">DSM 8809</strain>
    </source>
</reference>
<gene>
    <name evidence="2" type="ORF">A7L45_06960</name>
</gene>
<dbReference type="OrthoDB" id="1730007at2"/>
<evidence type="ECO:0000313" key="3">
    <source>
        <dbReference type="Proteomes" id="UP000182569"/>
    </source>
</evidence>
<evidence type="ECO:0008006" key="4">
    <source>
        <dbReference type="Google" id="ProtNLM"/>
    </source>
</evidence>
<evidence type="ECO:0000256" key="1">
    <source>
        <dbReference type="ARBA" id="ARBA00044755"/>
    </source>
</evidence>
<protein>
    <recommendedName>
        <fullName evidence="4">Polymer-forming cytoskeletal protein</fullName>
    </recommendedName>
</protein>
<evidence type="ECO:0000313" key="2">
    <source>
        <dbReference type="EMBL" id="APC39826.1"/>
    </source>
</evidence>
<accession>A0A1J0GEM7</accession>
<dbReference type="KEGG" id="ceu:A7L45_06960"/>
<dbReference type="RefSeq" id="WP_071612120.1">
    <property type="nucleotide sequence ID" value="NZ_CP015756.1"/>
</dbReference>
<dbReference type="Pfam" id="PF04519">
    <property type="entry name" value="Bactofilin"/>
    <property type="match status" value="1"/>
</dbReference>
<dbReference type="Proteomes" id="UP000182569">
    <property type="component" value="Chromosome"/>
</dbReference>
<dbReference type="AlphaFoldDB" id="A0A1J0GEM7"/>